<proteinExistence type="predicted"/>
<dbReference type="Proteomes" id="UP000183287">
    <property type="component" value="Unassembled WGS sequence"/>
</dbReference>
<feature type="chain" id="PRO_5010246015" evidence="1">
    <location>
        <begin position="31"/>
        <end position="161"/>
    </location>
</feature>
<dbReference type="OrthoDB" id="4943656at2"/>
<dbReference type="AlphaFoldDB" id="A0A1I4TDA8"/>
<keyword evidence="1" id="KW-0732">Signal</keyword>
<accession>A0A1I4TDA8</accession>
<gene>
    <name evidence="2" type="ORF">SAMN05421863_104926</name>
</gene>
<organism evidence="2 3">
    <name type="scientific">Nitrosomonas communis</name>
    <dbReference type="NCBI Taxonomy" id="44574"/>
    <lineage>
        <taxon>Bacteria</taxon>
        <taxon>Pseudomonadati</taxon>
        <taxon>Pseudomonadota</taxon>
        <taxon>Betaproteobacteria</taxon>
        <taxon>Nitrosomonadales</taxon>
        <taxon>Nitrosomonadaceae</taxon>
        <taxon>Nitrosomonas</taxon>
    </lineage>
</organism>
<reference evidence="3" key="1">
    <citation type="submission" date="2016-10" db="EMBL/GenBank/DDBJ databases">
        <authorList>
            <person name="Varghese N."/>
            <person name="Submissions S."/>
        </authorList>
    </citation>
    <scope>NUCLEOTIDE SEQUENCE [LARGE SCALE GENOMIC DNA]</scope>
    <source>
        <strain evidence="3">Nm44</strain>
    </source>
</reference>
<evidence type="ECO:0000313" key="3">
    <source>
        <dbReference type="Proteomes" id="UP000183287"/>
    </source>
</evidence>
<feature type="signal peptide" evidence="1">
    <location>
        <begin position="1"/>
        <end position="30"/>
    </location>
</feature>
<sequence length="161" mass="16814">MNILKNQVSIMCIIFAAVIIYLASAGMAFAQSGHFVGDQVCTDIGTQVQCKGKVAGLGGTTFQINVAANGTAIIECENPGENVAPGQDTEVTALGGSGPLATPRNGQYRYTVSTNTPTVPNVPTCPNEKWTAHVVDVTFTTATITLLEDNVISDQVTVPVQ</sequence>
<dbReference type="EMBL" id="FOUB01000049">
    <property type="protein sequence ID" value="SFM74672.1"/>
    <property type="molecule type" value="Genomic_DNA"/>
</dbReference>
<evidence type="ECO:0000313" key="2">
    <source>
        <dbReference type="EMBL" id="SFM74672.1"/>
    </source>
</evidence>
<dbReference type="RefSeq" id="WP_083398526.1">
    <property type="nucleotide sequence ID" value="NZ_FOUB01000049.1"/>
</dbReference>
<keyword evidence="3" id="KW-1185">Reference proteome</keyword>
<name>A0A1I4TDA8_9PROT</name>
<evidence type="ECO:0000256" key="1">
    <source>
        <dbReference type="SAM" id="SignalP"/>
    </source>
</evidence>
<protein>
    <submittedName>
        <fullName evidence="2">Uncharacterized protein</fullName>
    </submittedName>
</protein>